<dbReference type="Proteomes" id="UP000315010">
    <property type="component" value="Unassembled WGS sequence"/>
</dbReference>
<reference evidence="3 4" key="1">
    <citation type="submission" date="2019-02" db="EMBL/GenBank/DDBJ databases">
        <title>Deep-cultivation of Planctomycetes and their phenomic and genomic characterization uncovers novel biology.</title>
        <authorList>
            <person name="Wiegand S."/>
            <person name="Jogler M."/>
            <person name="Boedeker C."/>
            <person name="Pinto D."/>
            <person name="Vollmers J."/>
            <person name="Rivas-Marin E."/>
            <person name="Kohn T."/>
            <person name="Peeters S.H."/>
            <person name="Heuer A."/>
            <person name="Rast P."/>
            <person name="Oberbeckmann S."/>
            <person name="Bunk B."/>
            <person name="Jeske O."/>
            <person name="Meyerdierks A."/>
            <person name="Storesund J.E."/>
            <person name="Kallscheuer N."/>
            <person name="Luecker S."/>
            <person name="Lage O.M."/>
            <person name="Pohl T."/>
            <person name="Merkel B.J."/>
            <person name="Hornburger P."/>
            <person name="Mueller R.-W."/>
            <person name="Bruemmer F."/>
            <person name="Labrenz M."/>
            <person name="Spormann A.M."/>
            <person name="Op Den Camp H."/>
            <person name="Overmann J."/>
            <person name="Amann R."/>
            <person name="Jetten M.S.M."/>
            <person name="Mascher T."/>
            <person name="Medema M.H."/>
            <person name="Devos D.P."/>
            <person name="Kaster A.-K."/>
            <person name="Ovreas L."/>
            <person name="Rohde M."/>
            <person name="Galperin M.Y."/>
            <person name="Jogler C."/>
        </authorList>
    </citation>
    <scope>NUCLEOTIDE SEQUENCE [LARGE SCALE GENOMIC DNA]</scope>
    <source>
        <strain evidence="3 4">CA13</strain>
    </source>
</reference>
<evidence type="ECO:0000259" key="2">
    <source>
        <dbReference type="Pfam" id="PF06439"/>
    </source>
</evidence>
<name>A0A5C5Z6A9_9BACT</name>
<feature type="domain" description="3-keto-alpha-glucoside-1,2-lyase/3-keto-2-hydroxy-glucal hydratase" evidence="2">
    <location>
        <begin position="28"/>
        <end position="190"/>
    </location>
</feature>
<dbReference type="Gene3D" id="2.60.120.560">
    <property type="entry name" value="Exo-inulinase, domain 1"/>
    <property type="match status" value="1"/>
</dbReference>
<sequence length="195" mass="21677" precursor="true">MSLRSVLFLFAASSLFGLPTLDANAEEPVVLFGGQSLDNFDVLGCEAVVEDGAILIKAGNGLVQTKERYKDFVLQYEWKALDEKMWDSGVYFRYSSVPEGKPWPPRFQVNLRKGLEGELVGFKNGKNSVPTKPHEWNKFELTVEGSKASLKVNGESAWSIDGITEPEGFIALQSEVPGGGQFLFRNVRITKLDRQ</sequence>
<keyword evidence="1" id="KW-0732">Signal</keyword>
<organism evidence="3 4">
    <name type="scientific">Novipirellula herctigrandis</name>
    <dbReference type="NCBI Taxonomy" id="2527986"/>
    <lineage>
        <taxon>Bacteria</taxon>
        <taxon>Pseudomonadati</taxon>
        <taxon>Planctomycetota</taxon>
        <taxon>Planctomycetia</taxon>
        <taxon>Pirellulales</taxon>
        <taxon>Pirellulaceae</taxon>
        <taxon>Novipirellula</taxon>
    </lineage>
</organism>
<keyword evidence="4" id="KW-1185">Reference proteome</keyword>
<feature type="signal peptide" evidence="1">
    <location>
        <begin position="1"/>
        <end position="25"/>
    </location>
</feature>
<dbReference type="AlphaFoldDB" id="A0A5C5Z6A9"/>
<accession>A0A5C5Z6A9</accession>
<dbReference type="InterPro" id="IPR010496">
    <property type="entry name" value="AL/BT2_dom"/>
</dbReference>
<evidence type="ECO:0000256" key="1">
    <source>
        <dbReference type="SAM" id="SignalP"/>
    </source>
</evidence>
<comment type="caution">
    <text evidence="3">The sequence shown here is derived from an EMBL/GenBank/DDBJ whole genome shotgun (WGS) entry which is preliminary data.</text>
</comment>
<evidence type="ECO:0000313" key="3">
    <source>
        <dbReference type="EMBL" id="TWT82949.1"/>
    </source>
</evidence>
<dbReference type="Pfam" id="PF06439">
    <property type="entry name" value="3keto-disac_hyd"/>
    <property type="match status" value="1"/>
</dbReference>
<dbReference type="RefSeq" id="WP_419194624.1">
    <property type="nucleotide sequence ID" value="NZ_SJPJ01000001.1"/>
</dbReference>
<evidence type="ECO:0000313" key="4">
    <source>
        <dbReference type="Proteomes" id="UP000315010"/>
    </source>
</evidence>
<proteinExistence type="predicted"/>
<dbReference type="EMBL" id="SJPJ01000001">
    <property type="protein sequence ID" value="TWT82949.1"/>
    <property type="molecule type" value="Genomic_DNA"/>
</dbReference>
<gene>
    <name evidence="3" type="ORF">CA13_44120</name>
</gene>
<feature type="chain" id="PRO_5023150558" description="3-keto-alpha-glucoside-1,2-lyase/3-keto-2-hydroxy-glucal hydratase domain-containing protein" evidence="1">
    <location>
        <begin position="26"/>
        <end position="195"/>
    </location>
</feature>
<dbReference type="GO" id="GO:0016787">
    <property type="term" value="F:hydrolase activity"/>
    <property type="evidence" value="ECO:0007669"/>
    <property type="project" value="InterPro"/>
</dbReference>
<protein>
    <recommendedName>
        <fullName evidence="2">3-keto-alpha-glucoside-1,2-lyase/3-keto-2-hydroxy-glucal hydratase domain-containing protein</fullName>
    </recommendedName>
</protein>